<evidence type="ECO:0000313" key="2">
    <source>
        <dbReference type="EMBL" id="MFC7308168.1"/>
    </source>
</evidence>
<name>A0ABW2JRY8_9ACTN</name>
<keyword evidence="3" id="KW-1185">Reference proteome</keyword>
<feature type="signal peptide" evidence="1">
    <location>
        <begin position="1"/>
        <end position="35"/>
    </location>
</feature>
<organism evidence="2 3">
    <name type="scientific">Streptomyces monticola</name>
    <dbReference type="NCBI Taxonomy" id="2666263"/>
    <lineage>
        <taxon>Bacteria</taxon>
        <taxon>Bacillati</taxon>
        <taxon>Actinomycetota</taxon>
        <taxon>Actinomycetes</taxon>
        <taxon>Kitasatosporales</taxon>
        <taxon>Streptomycetaceae</taxon>
        <taxon>Streptomyces</taxon>
    </lineage>
</organism>
<gene>
    <name evidence="2" type="ORF">ACFQVC_28590</name>
</gene>
<proteinExistence type="predicted"/>
<dbReference type="RefSeq" id="WP_381835911.1">
    <property type="nucleotide sequence ID" value="NZ_JBHTCF010000014.1"/>
</dbReference>
<reference evidence="3" key="1">
    <citation type="journal article" date="2019" name="Int. J. Syst. Evol. Microbiol.">
        <title>The Global Catalogue of Microorganisms (GCM) 10K type strain sequencing project: providing services to taxonomists for standard genome sequencing and annotation.</title>
        <authorList>
            <consortium name="The Broad Institute Genomics Platform"/>
            <consortium name="The Broad Institute Genome Sequencing Center for Infectious Disease"/>
            <person name="Wu L."/>
            <person name="Ma J."/>
        </authorList>
    </citation>
    <scope>NUCLEOTIDE SEQUENCE [LARGE SCALE GENOMIC DNA]</scope>
    <source>
        <strain evidence="3">SYNS20</strain>
    </source>
</reference>
<accession>A0ABW2JRY8</accession>
<sequence length="332" mass="34608">MPHTPRRPLLRPAIGRRALTAGLAVACLTAGTAAASPASRAAGPAVDLSITAQPAHLAPGSRGVQRLSVANAADRATTGPTLVSYATPAYTNIDRKKALPHGCRIAYSNADPIIPEVVTCLLPAGIAKGKDRAVDIPVTVTTRARLTGQVRGRASVLPAPGSKDVEADTNNNWTMAHLSVTRPTPATPPGNTVGLWLAQSDGVVDRDGKAELTLRYGNVGPHRTRDDAKIVLTTPLLIKVDTEEGLPRGCAFALDDRTPGVPQIVVCDRRVHGIEWEDDLTVPLTTQPGVPRGLTSGTALIAPADPGDVDADQTDNLSVAVVRVPARNASTQ</sequence>
<protein>
    <recommendedName>
        <fullName evidence="4">Secreted protein</fullName>
    </recommendedName>
</protein>
<comment type="caution">
    <text evidence="2">The sequence shown here is derived from an EMBL/GenBank/DDBJ whole genome shotgun (WGS) entry which is preliminary data.</text>
</comment>
<dbReference type="Proteomes" id="UP001596523">
    <property type="component" value="Unassembled WGS sequence"/>
</dbReference>
<dbReference type="EMBL" id="JBHTCF010000014">
    <property type="protein sequence ID" value="MFC7308168.1"/>
    <property type="molecule type" value="Genomic_DNA"/>
</dbReference>
<dbReference type="PROSITE" id="PS51318">
    <property type="entry name" value="TAT"/>
    <property type="match status" value="1"/>
</dbReference>
<evidence type="ECO:0000256" key="1">
    <source>
        <dbReference type="SAM" id="SignalP"/>
    </source>
</evidence>
<evidence type="ECO:0000313" key="3">
    <source>
        <dbReference type="Proteomes" id="UP001596523"/>
    </source>
</evidence>
<dbReference type="InterPro" id="IPR006311">
    <property type="entry name" value="TAT_signal"/>
</dbReference>
<evidence type="ECO:0008006" key="4">
    <source>
        <dbReference type="Google" id="ProtNLM"/>
    </source>
</evidence>
<feature type="chain" id="PRO_5046832738" description="Secreted protein" evidence="1">
    <location>
        <begin position="36"/>
        <end position="332"/>
    </location>
</feature>
<keyword evidence="1" id="KW-0732">Signal</keyword>